<accession>A0A975F369</accession>
<dbReference type="AlphaFoldDB" id="A0A975F369"/>
<evidence type="ECO:0000256" key="1">
    <source>
        <dbReference type="ARBA" id="ARBA00022676"/>
    </source>
</evidence>
<keyword evidence="3" id="KW-0472">Membrane</keyword>
<reference evidence="4 5" key="1">
    <citation type="journal article" date="2021" name="Microbiol. Resour. Announc.">
        <title>Complete Genome Sequences of Three Human Oral Treponema parvum Isolates.</title>
        <authorList>
            <person name="Zeng H."/>
            <person name="Watt R.M."/>
        </authorList>
    </citation>
    <scope>NUCLEOTIDE SEQUENCE [LARGE SCALE GENOMIC DNA]</scope>
    <source>
        <strain evidence="4 5">ATCC 700770</strain>
    </source>
</reference>
<keyword evidence="1" id="KW-0328">Glycosyltransferase</keyword>
<dbReference type="PANTHER" id="PTHR34136">
    <property type="match status" value="1"/>
</dbReference>
<keyword evidence="2" id="KW-0808">Transferase</keyword>
<dbReference type="KEGG" id="tpav:HRQ91_01770"/>
<dbReference type="InterPro" id="IPR004629">
    <property type="entry name" value="WecG_TagA_CpsF"/>
</dbReference>
<dbReference type="RefSeq" id="WP_210119982.1">
    <property type="nucleotide sequence ID" value="NZ_CP054142.1"/>
</dbReference>
<keyword evidence="3" id="KW-0812">Transmembrane</keyword>
<dbReference type="Pfam" id="PF03808">
    <property type="entry name" value="Glyco_tran_WecG"/>
    <property type="match status" value="1"/>
</dbReference>
<keyword evidence="3" id="KW-1133">Transmembrane helix</keyword>
<evidence type="ECO:0000256" key="3">
    <source>
        <dbReference type="SAM" id="Phobius"/>
    </source>
</evidence>
<evidence type="ECO:0000256" key="2">
    <source>
        <dbReference type="ARBA" id="ARBA00022679"/>
    </source>
</evidence>
<evidence type="ECO:0000313" key="5">
    <source>
        <dbReference type="Proteomes" id="UP000671908"/>
    </source>
</evidence>
<name>A0A975F369_9SPIR</name>
<evidence type="ECO:0000313" key="4">
    <source>
        <dbReference type="EMBL" id="QTQ13284.1"/>
    </source>
</evidence>
<dbReference type="EMBL" id="CP054142">
    <property type="protein sequence ID" value="QTQ13284.1"/>
    <property type="molecule type" value="Genomic_DNA"/>
</dbReference>
<dbReference type="PANTHER" id="PTHR34136:SF1">
    <property type="entry name" value="UDP-N-ACETYL-D-MANNOSAMINURONIC ACID TRANSFERASE"/>
    <property type="match status" value="1"/>
</dbReference>
<organism evidence="4 5">
    <name type="scientific">Treponema parvum</name>
    <dbReference type="NCBI Taxonomy" id="138851"/>
    <lineage>
        <taxon>Bacteria</taxon>
        <taxon>Pseudomonadati</taxon>
        <taxon>Spirochaetota</taxon>
        <taxon>Spirochaetia</taxon>
        <taxon>Spirochaetales</taxon>
        <taxon>Treponemataceae</taxon>
        <taxon>Treponema</taxon>
    </lineage>
</organism>
<gene>
    <name evidence="4" type="ORF">HRQ91_01770</name>
</gene>
<dbReference type="Proteomes" id="UP000671908">
    <property type="component" value="Chromosome"/>
</dbReference>
<sequence length="246" mass="28432">MSLQRIEILGVPVDVCRPEEMEGNILELLAKPGTKQIVFLSVWNLLKARGQNDYAECVRNADLVIPVSKSILRAAEFLKKPVPVRYNPFTALIEILSILEIHYKTLFLLGGYKKQLDDAENNVRSTFPKLHIVGRCAGKYTETFEKDVVQAVFKASPSLALLCSGIKEKDVWAYRRRNQFSSSIFLYYKDAIGIFSKRLKRISDDAFDKGFEIFHEILHNPLKLFLVFPFLWFTILLVWYRLKPKK</sequence>
<proteinExistence type="predicted"/>
<protein>
    <submittedName>
        <fullName evidence="4">WecB/TagA/CpsF family glycosyltransferase</fullName>
    </submittedName>
</protein>
<feature type="transmembrane region" description="Helical" evidence="3">
    <location>
        <begin position="224"/>
        <end position="242"/>
    </location>
</feature>
<keyword evidence="5" id="KW-1185">Reference proteome</keyword>
<dbReference type="GO" id="GO:0016758">
    <property type="term" value="F:hexosyltransferase activity"/>
    <property type="evidence" value="ECO:0007669"/>
    <property type="project" value="TreeGrafter"/>
</dbReference>